<reference evidence="2" key="1">
    <citation type="submission" date="2024-07" db="EMBL/GenBank/DDBJ databases">
        <title>Two chromosome-level genome assemblies of Korean endemic species Abeliophyllum distichum and Forsythia ovata (Oleaceae).</title>
        <authorList>
            <person name="Jang H."/>
        </authorList>
    </citation>
    <scope>NUCLEOTIDE SEQUENCE [LARGE SCALE GENOMIC DNA]</scope>
</reference>
<dbReference type="EMBL" id="JBFOLK010000001">
    <property type="protein sequence ID" value="KAL2542003.1"/>
    <property type="molecule type" value="Genomic_DNA"/>
</dbReference>
<dbReference type="AlphaFoldDB" id="A0ABD1VZC3"/>
<protein>
    <submittedName>
        <fullName evidence="1">Retrovirus-related Pol polyprotein from transposon TNT 1-94</fullName>
    </submittedName>
</protein>
<accession>A0ABD1VZC3</accession>
<sequence length="171" mass="19553">MTFCETCVLGKPYRLSFGKEAHNSQRPLVYVHIDLWGPGKHSTHGGSHHLVLLTSSVGPQQNDVEETAFESPQQQQPDLDESKNPYLGEAHVDLQNYQLATYRERGEIRLNSKYSSLNLIEYALASRKAIEKFEPLTYKEAIKCPKSKSWIESMKEEIDSLIKDETWKLVS</sequence>
<comment type="caution">
    <text evidence="1">The sequence shown here is derived from an EMBL/GenBank/DDBJ whole genome shotgun (WGS) entry which is preliminary data.</text>
</comment>
<evidence type="ECO:0000313" key="2">
    <source>
        <dbReference type="Proteomes" id="UP001604336"/>
    </source>
</evidence>
<name>A0ABD1VZC3_9LAMI</name>
<keyword evidence="2" id="KW-1185">Reference proteome</keyword>
<dbReference type="Proteomes" id="UP001604336">
    <property type="component" value="Unassembled WGS sequence"/>
</dbReference>
<proteinExistence type="predicted"/>
<evidence type="ECO:0000313" key="1">
    <source>
        <dbReference type="EMBL" id="KAL2542003.1"/>
    </source>
</evidence>
<gene>
    <name evidence="1" type="ORF">Adt_02981</name>
</gene>
<organism evidence="1 2">
    <name type="scientific">Abeliophyllum distichum</name>
    <dbReference type="NCBI Taxonomy" id="126358"/>
    <lineage>
        <taxon>Eukaryota</taxon>
        <taxon>Viridiplantae</taxon>
        <taxon>Streptophyta</taxon>
        <taxon>Embryophyta</taxon>
        <taxon>Tracheophyta</taxon>
        <taxon>Spermatophyta</taxon>
        <taxon>Magnoliopsida</taxon>
        <taxon>eudicotyledons</taxon>
        <taxon>Gunneridae</taxon>
        <taxon>Pentapetalae</taxon>
        <taxon>asterids</taxon>
        <taxon>lamiids</taxon>
        <taxon>Lamiales</taxon>
        <taxon>Oleaceae</taxon>
        <taxon>Forsythieae</taxon>
        <taxon>Abeliophyllum</taxon>
    </lineage>
</organism>